<keyword evidence="8" id="KW-0249">Electron transport</keyword>
<dbReference type="PROSITE" id="PS00078">
    <property type="entry name" value="COX2"/>
    <property type="match status" value="1"/>
</dbReference>
<evidence type="ECO:0000256" key="3">
    <source>
        <dbReference type="ARBA" id="ARBA00012949"/>
    </source>
</evidence>
<dbReference type="PROSITE" id="PS50857">
    <property type="entry name" value="COX2_CUA"/>
    <property type="match status" value="1"/>
</dbReference>
<keyword evidence="5 13" id="KW-0812">Transmembrane</keyword>
<evidence type="ECO:0000256" key="10">
    <source>
        <dbReference type="ARBA" id="ARBA00023008"/>
    </source>
</evidence>
<keyword evidence="9 13" id="KW-1133">Transmembrane helix</keyword>
<comment type="subcellular location">
    <subcellularLocation>
        <location evidence="1">Membrane</location>
        <topology evidence="1">Multi-pass membrane protein</topology>
    </subcellularLocation>
</comment>
<dbReference type="GO" id="GO:0004129">
    <property type="term" value="F:cytochrome-c oxidase activity"/>
    <property type="evidence" value="ECO:0007669"/>
    <property type="project" value="UniProtKB-EC"/>
</dbReference>
<evidence type="ECO:0000256" key="6">
    <source>
        <dbReference type="ARBA" id="ARBA00022723"/>
    </source>
</evidence>
<evidence type="ECO:0000256" key="11">
    <source>
        <dbReference type="ARBA" id="ARBA00023136"/>
    </source>
</evidence>
<keyword evidence="4" id="KW-0813">Transport</keyword>
<keyword evidence="7" id="KW-1278">Translocase</keyword>
<evidence type="ECO:0000256" key="9">
    <source>
        <dbReference type="ARBA" id="ARBA00022989"/>
    </source>
</evidence>
<evidence type="ECO:0000256" key="12">
    <source>
        <dbReference type="ARBA" id="ARBA00047816"/>
    </source>
</evidence>
<dbReference type="Proteomes" id="UP000199542">
    <property type="component" value="Unassembled WGS sequence"/>
</dbReference>
<feature type="domain" description="Cytochrome oxidase subunit II copper A binding" evidence="14">
    <location>
        <begin position="112"/>
        <end position="254"/>
    </location>
</feature>
<evidence type="ECO:0000256" key="2">
    <source>
        <dbReference type="ARBA" id="ARBA00007866"/>
    </source>
</evidence>
<feature type="transmembrane region" description="Helical" evidence="13">
    <location>
        <begin position="41"/>
        <end position="62"/>
    </location>
</feature>
<dbReference type="GO" id="GO:0042773">
    <property type="term" value="P:ATP synthesis coupled electron transport"/>
    <property type="evidence" value="ECO:0007669"/>
    <property type="project" value="TreeGrafter"/>
</dbReference>
<comment type="catalytic activity">
    <reaction evidence="12">
        <text>4 Fe(II)-[cytochrome c] + O2 + 8 H(+)(in) = 4 Fe(III)-[cytochrome c] + 2 H2O + 4 H(+)(out)</text>
        <dbReference type="Rhea" id="RHEA:11436"/>
        <dbReference type="Rhea" id="RHEA-COMP:10350"/>
        <dbReference type="Rhea" id="RHEA-COMP:14399"/>
        <dbReference type="ChEBI" id="CHEBI:15377"/>
        <dbReference type="ChEBI" id="CHEBI:15378"/>
        <dbReference type="ChEBI" id="CHEBI:15379"/>
        <dbReference type="ChEBI" id="CHEBI:29033"/>
        <dbReference type="ChEBI" id="CHEBI:29034"/>
        <dbReference type="EC" id="7.1.1.9"/>
    </reaction>
</comment>
<dbReference type="InterPro" id="IPR002429">
    <property type="entry name" value="CcO_II-like_C"/>
</dbReference>
<keyword evidence="11 13" id="KW-0472">Membrane</keyword>
<dbReference type="InterPro" id="IPR036257">
    <property type="entry name" value="Cyt_c_oxidase_su2_TM_sf"/>
</dbReference>
<dbReference type="AlphaFoldDB" id="A0A1G4SV37"/>
<accession>A0A1G4SV37</accession>
<reference evidence="15 16" key="1">
    <citation type="submission" date="2016-10" db="EMBL/GenBank/DDBJ databases">
        <authorList>
            <person name="de Groot N.N."/>
        </authorList>
    </citation>
    <scope>NUCLEOTIDE SEQUENCE [LARGE SCALE GENOMIC DNA]</scope>
    <source>
        <strain evidence="15 16">CGMCC 1.3401</strain>
    </source>
</reference>
<sequence>MAIVLVLVLLVVGSVVFHLLSPWWWTPIASNWSYIDNTLLITFAITGLVFVAVGSFMAYCVFRFRHKPGNQAAYEPENRRLEIWLAVVTSVGVAAMLAPGLVVWNQFITVPADAHQIEVVAQQWQWSFRMPGADGRLGKSDTREVSPENPLGLNKNDTAGLDDVIVEGGELHLPIGKPVKVLLRSIDVLHDFYVPEFRAKMDMIPGMVTYFWFTPTRTGTFEILCAELCGVGHSQMRGTVMIDEEVAYQAWLAEQTTFTQMLASGEGQPAEQAK</sequence>
<dbReference type="SUPFAM" id="SSF49503">
    <property type="entry name" value="Cupredoxins"/>
    <property type="match status" value="1"/>
</dbReference>
<evidence type="ECO:0000313" key="16">
    <source>
        <dbReference type="Proteomes" id="UP000199542"/>
    </source>
</evidence>
<evidence type="ECO:0000256" key="1">
    <source>
        <dbReference type="ARBA" id="ARBA00004141"/>
    </source>
</evidence>
<evidence type="ECO:0000313" key="15">
    <source>
        <dbReference type="EMBL" id="SCW73084.1"/>
    </source>
</evidence>
<name>A0A1G4SV37_9HYPH</name>
<evidence type="ECO:0000256" key="7">
    <source>
        <dbReference type="ARBA" id="ARBA00022967"/>
    </source>
</evidence>
<evidence type="ECO:0000256" key="8">
    <source>
        <dbReference type="ARBA" id="ARBA00022982"/>
    </source>
</evidence>
<dbReference type="SUPFAM" id="SSF81464">
    <property type="entry name" value="Cytochrome c oxidase subunit II-like, transmembrane region"/>
    <property type="match status" value="1"/>
</dbReference>
<proteinExistence type="inferred from homology"/>
<dbReference type="GO" id="GO:0005507">
    <property type="term" value="F:copper ion binding"/>
    <property type="evidence" value="ECO:0007669"/>
    <property type="project" value="InterPro"/>
</dbReference>
<dbReference type="PANTHER" id="PTHR22888">
    <property type="entry name" value="CYTOCHROME C OXIDASE, SUBUNIT II"/>
    <property type="match status" value="1"/>
</dbReference>
<evidence type="ECO:0000256" key="4">
    <source>
        <dbReference type="ARBA" id="ARBA00022448"/>
    </source>
</evidence>
<protein>
    <recommendedName>
        <fullName evidence="3">cytochrome-c oxidase</fullName>
        <ecNumber evidence="3">7.1.1.9</ecNumber>
    </recommendedName>
</protein>
<dbReference type="InterPro" id="IPR001505">
    <property type="entry name" value="Copper_CuA"/>
</dbReference>
<evidence type="ECO:0000256" key="5">
    <source>
        <dbReference type="ARBA" id="ARBA00022692"/>
    </source>
</evidence>
<comment type="similarity">
    <text evidence="2">Belongs to the cytochrome c oxidase subunit 2 family.</text>
</comment>
<dbReference type="Gene3D" id="2.60.40.420">
    <property type="entry name" value="Cupredoxins - blue copper proteins"/>
    <property type="match status" value="1"/>
</dbReference>
<dbReference type="InterPro" id="IPR008972">
    <property type="entry name" value="Cupredoxin"/>
</dbReference>
<dbReference type="GO" id="GO:0016020">
    <property type="term" value="C:membrane"/>
    <property type="evidence" value="ECO:0007669"/>
    <property type="project" value="UniProtKB-SubCell"/>
</dbReference>
<evidence type="ECO:0000259" key="14">
    <source>
        <dbReference type="PROSITE" id="PS50857"/>
    </source>
</evidence>
<dbReference type="PANTHER" id="PTHR22888:SF9">
    <property type="entry name" value="CYTOCHROME C OXIDASE SUBUNIT 2"/>
    <property type="match status" value="1"/>
</dbReference>
<dbReference type="RefSeq" id="WP_092586829.1">
    <property type="nucleotide sequence ID" value="NZ_FMTM01000007.1"/>
</dbReference>
<dbReference type="EC" id="7.1.1.9" evidence="3"/>
<dbReference type="InterPro" id="IPR045187">
    <property type="entry name" value="CcO_II"/>
</dbReference>
<feature type="transmembrane region" description="Helical" evidence="13">
    <location>
        <begin position="83"/>
        <end position="104"/>
    </location>
</feature>
<dbReference type="EMBL" id="FMTM01000007">
    <property type="protein sequence ID" value="SCW73084.1"/>
    <property type="molecule type" value="Genomic_DNA"/>
</dbReference>
<evidence type="ECO:0000256" key="13">
    <source>
        <dbReference type="SAM" id="Phobius"/>
    </source>
</evidence>
<dbReference type="Pfam" id="PF00116">
    <property type="entry name" value="COX2"/>
    <property type="match status" value="1"/>
</dbReference>
<keyword evidence="6" id="KW-0479">Metal-binding</keyword>
<gene>
    <name evidence="15" type="ORF">SAMN02927900_04252</name>
</gene>
<dbReference type="Gene3D" id="1.10.287.90">
    <property type="match status" value="1"/>
</dbReference>
<organism evidence="15 16">
    <name type="scientific">Rhizobium mongolense subsp. loessense</name>
    <dbReference type="NCBI Taxonomy" id="158890"/>
    <lineage>
        <taxon>Bacteria</taxon>
        <taxon>Pseudomonadati</taxon>
        <taxon>Pseudomonadota</taxon>
        <taxon>Alphaproteobacteria</taxon>
        <taxon>Hyphomicrobiales</taxon>
        <taxon>Rhizobiaceae</taxon>
        <taxon>Rhizobium/Agrobacterium group</taxon>
        <taxon>Rhizobium</taxon>
    </lineage>
</organism>
<keyword evidence="10" id="KW-0186">Copper</keyword>
<dbReference type="CDD" id="cd13919">
    <property type="entry name" value="CuRO_HCO_II_like_5"/>
    <property type="match status" value="1"/>
</dbReference>